<dbReference type="RefSeq" id="WP_191257329.1">
    <property type="nucleotide sequence ID" value="NZ_BNAY01000006.1"/>
</dbReference>
<evidence type="ECO:0000313" key="1">
    <source>
        <dbReference type="EMBL" id="GHH27055.1"/>
    </source>
</evidence>
<sequence>MNLEPNEGDPMRSAHISRRQAEASFDGLEFDVSAVQAAAPVAWDFLEYTAEEREVDALIASVDAELAAATVAADVRVTHSFTDVRRATRSERRSGRTVLRALPSLLDTTAATSSEGEAA</sequence>
<protein>
    <submittedName>
        <fullName evidence="1">Uncharacterized protein</fullName>
    </submittedName>
</protein>
<reference evidence="2" key="1">
    <citation type="journal article" date="2019" name="Int. J. Syst. Evol. Microbiol.">
        <title>The Global Catalogue of Microorganisms (GCM) 10K type strain sequencing project: providing services to taxonomists for standard genome sequencing and annotation.</title>
        <authorList>
            <consortium name="The Broad Institute Genomics Platform"/>
            <consortium name="The Broad Institute Genome Sequencing Center for Infectious Disease"/>
            <person name="Wu L."/>
            <person name="Ma J."/>
        </authorList>
    </citation>
    <scope>NUCLEOTIDE SEQUENCE [LARGE SCALE GENOMIC DNA]</scope>
    <source>
        <strain evidence="2">CGMCC 4.7683</strain>
    </source>
</reference>
<comment type="caution">
    <text evidence="1">The sequence shown here is derived from an EMBL/GenBank/DDBJ whole genome shotgun (WGS) entry which is preliminary data.</text>
</comment>
<proteinExistence type="predicted"/>
<keyword evidence="2" id="KW-1185">Reference proteome</keyword>
<evidence type="ECO:0000313" key="2">
    <source>
        <dbReference type="Proteomes" id="UP000635387"/>
    </source>
</evidence>
<accession>A0ABQ3LVY1</accession>
<gene>
    <name evidence="1" type="ORF">GCM10017790_55540</name>
</gene>
<dbReference type="Proteomes" id="UP000635387">
    <property type="component" value="Unassembled WGS sequence"/>
</dbReference>
<name>A0ABQ3LVY1_9PSEU</name>
<organism evidence="1 2">
    <name type="scientific">Amycolatopsis oliviviridis</name>
    <dbReference type="NCBI Taxonomy" id="1471590"/>
    <lineage>
        <taxon>Bacteria</taxon>
        <taxon>Bacillati</taxon>
        <taxon>Actinomycetota</taxon>
        <taxon>Actinomycetes</taxon>
        <taxon>Pseudonocardiales</taxon>
        <taxon>Pseudonocardiaceae</taxon>
        <taxon>Amycolatopsis</taxon>
    </lineage>
</organism>
<dbReference type="EMBL" id="BNAY01000006">
    <property type="protein sequence ID" value="GHH27055.1"/>
    <property type="molecule type" value="Genomic_DNA"/>
</dbReference>